<reference evidence="2 3" key="1">
    <citation type="submission" date="2015-11" db="EMBL/GenBank/DDBJ databases">
        <title>A Two-component Flavoprotein Monooxygenase System MeaXY Responsible for para-Hydroxylation of 2-Methyl-6-ethylaniline and 2,6-Diethylaniline in Sphingobium baderi DE-13.</title>
        <authorList>
            <person name="Cheng M."/>
            <person name="Meng Q."/>
            <person name="Yang Y."/>
            <person name="Chu C."/>
            <person name="Yan X."/>
            <person name="He J."/>
            <person name="Li S."/>
        </authorList>
    </citation>
    <scope>NUCLEOTIDE SEQUENCE [LARGE SCALE GENOMIC DNA]</scope>
    <source>
        <strain evidence="2 3">DE-13</strain>
    </source>
</reference>
<dbReference type="Gene3D" id="2.30.42.10">
    <property type="match status" value="1"/>
</dbReference>
<evidence type="ECO:0000259" key="1">
    <source>
        <dbReference type="PROSITE" id="PS50106"/>
    </source>
</evidence>
<organism evidence="2 3">
    <name type="scientific">Sphingobium baderi</name>
    <dbReference type="NCBI Taxonomy" id="1332080"/>
    <lineage>
        <taxon>Bacteria</taxon>
        <taxon>Pseudomonadati</taxon>
        <taxon>Pseudomonadota</taxon>
        <taxon>Alphaproteobacteria</taxon>
        <taxon>Sphingomonadales</taxon>
        <taxon>Sphingomonadaceae</taxon>
        <taxon>Sphingobium</taxon>
    </lineage>
</organism>
<dbReference type="InterPro" id="IPR036034">
    <property type="entry name" value="PDZ_sf"/>
</dbReference>
<evidence type="ECO:0000313" key="2">
    <source>
        <dbReference type="EMBL" id="ALR19952.1"/>
    </source>
</evidence>
<dbReference type="RefSeq" id="WP_062063242.1">
    <property type="nucleotide sequence ID" value="NZ_CP013264.1"/>
</dbReference>
<sequence length="140" mass="14729">MKALRRDNRKSRTATGAMLGCLAIGALGMSFAFFLHVHRATGSHAGQAAAQGHILPGLTLVNGQPAGSGLIVTSLASDGQARRLGLAVGDNIVQIDGQASRSLDQATAYLLHHSRSSVRLALRHEGTMRKVTFDLSDDSK</sequence>
<dbReference type="OrthoDB" id="7475143at2"/>
<protein>
    <recommendedName>
        <fullName evidence="1">PDZ domain-containing protein</fullName>
    </recommendedName>
</protein>
<feature type="domain" description="PDZ" evidence="1">
    <location>
        <begin position="57"/>
        <end position="110"/>
    </location>
</feature>
<dbReference type="Pfam" id="PF17820">
    <property type="entry name" value="PDZ_6"/>
    <property type="match status" value="1"/>
</dbReference>
<keyword evidence="3" id="KW-1185">Reference proteome</keyword>
<accession>A0A0S3EWY5</accession>
<dbReference type="KEGG" id="sbd:ATN00_06155"/>
<dbReference type="EMBL" id="CP013264">
    <property type="protein sequence ID" value="ALR19952.1"/>
    <property type="molecule type" value="Genomic_DNA"/>
</dbReference>
<name>A0A0S3EWY5_9SPHN</name>
<dbReference type="STRING" id="1332080.ATN00_06155"/>
<dbReference type="AlphaFoldDB" id="A0A0S3EWY5"/>
<dbReference type="SUPFAM" id="SSF50156">
    <property type="entry name" value="PDZ domain-like"/>
    <property type="match status" value="1"/>
</dbReference>
<dbReference type="InterPro" id="IPR001478">
    <property type="entry name" value="PDZ"/>
</dbReference>
<gene>
    <name evidence="2" type="ORF">ATN00_06155</name>
</gene>
<dbReference type="Proteomes" id="UP000056968">
    <property type="component" value="Chromosome"/>
</dbReference>
<dbReference type="InterPro" id="IPR041489">
    <property type="entry name" value="PDZ_6"/>
</dbReference>
<dbReference type="PROSITE" id="PS50106">
    <property type="entry name" value="PDZ"/>
    <property type="match status" value="1"/>
</dbReference>
<proteinExistence type="predicted"/>
<evidence type="ECO:0000313" key="3">
    <source>
        <dbReference type="Proteomes" id="UP000056968"/>
    </source>
</evidence>